<dbReference type="InterPro" id="IPR000577">
    <property type="entry name" value="Carb_kinase_FGGY"/>
</dbReference>
<accession>R2Y693</accession>
<proteinExistence type="inferred from homology"/>
<evidence type="ECO:0000313" key="6">
    <source>
        <dbReference type="EMBL" id="EOI57897.1"/>
    </source>
</evidence>
<dbReference type="GO" id="GO:0016301">
    <property type="term" value="F:kinase activity"/>
    <property type="evidence" value="ECO:0007669"/>
    <property type="project" value="UniProtKB-KW"/>
</dbReference>
<dbReference type="Gene3D" id="3.30.420.40">
    <property type="match status" value="3"/>
</dbReference>
<feature type="domain" description="Carbohydrate kinase FGGY N-terminal" evidence="4">
    <location>
        <begin position="4"/>
        <end position="105"/>
    </location>
</feature>
<organism evidence="6 8">
    <name type="scientific">Enterococcus gilvus ATCC BAA-350</name>
    <dbReference type="NCBI Taxonomy" id="1158614"/>
    <lineage>
        <taxon>Bacteria</taxon>
        <taxon>Bacillati</taxon>
        <taxon>Bacillota</taxon>
        <taxon>Bacilli</taxon>
        <taxon>Lactobacillales</taxon>
        <taxon>Enterococcaceae</taxon>
        <taxon>Enterococcus</taxon>
    </lineage>
</organism>
<evidence type="ECO:0000259" key="5">
    <source>
        <dbReference type="Pfam" id="PF02782"/>
    </source>
</evidence>
<dbReference type="Pfam" id="PF02782">
    <property type="entry name" value="FGGY_C"/>
    <property type="match status" value="1"/>
</dbReference>
<reference evidence="6 8" key="1">
    <citation type="submission" date="2013-02" db="EMBL/GenBank/DDBJ databases">
        <title>The Genome Sequence of Enterococcus gilvus ATCC BAA-350.</title>
        <authorList>
            <consortium name="The Broad Institute Genome Sequencing Platform"/>
            <consortium name="The Broad Institute Genome Sequencing Center for Infectious Disease"/>
            <person name="Earl A.M."/>
            <person name="Gilmore M.S."/>
            <person name="Lebreton F."/>
            <person name="Walker B."/>
            <person name="Young S.K."/>
            <person name="Zeng Q."/>
            <person name="Gargeya S."/>
            <person name="Fitzgerald M."/>
            <person name="Haas B."/>
            <person name="Abouelleil A."/>
            <person name="Alvarado L."/>
            <person name="Arachchi H.M."/>
            <person name="Berlin A.M."/>
            <person name="Chapman S.B."/>
            <person name="Dewar J."/>
            <person name="Goldberg J."/>
            <person name="Griggs A."/>
            <person name="Gujja S."/>
            <person name="Hansen M."/>
            <person name="Howarth C."/>
            <person name="Imamovic A."/>
            <person name="Larimer J."/>
            <person name="McCowan C."/>
            <person name="Murphy C."/>
            <person name="Neiman D."/>
            <person name="Pearson M."/>
            <person name="Priest M."/>
            <person name="Roberts A."/>
            <person name="Saif S."/>
            <person name="Shea T."/>
            <person name="Sisk P."/>
            <person name="Sykes S."/>
            <person name="Wortman J."/>
            <person name="Nusbaum C."/>
            <person name="Birren B."/>
        </authorList>
    </citation>
    <scope>NUCLEOTIDE SEQUENCE [LARGE SCALE GENOMIC DNA]</scope>
    <source>
        <strain evidence="6 8">ATCC BAA-350</strain>
    </source>
</reference>
<evidence type="ECO:0008006" key="10">
    <source>
        <dbReference type="Google" id="ProtNLM"/>
    </source>
</evidence>
<evidence type="ECO:0000256" key="3">
    <source>
        <dbReference type="ARBA" id="ARBA00022777"/>
    </source>
</evidence>
<comment type="similarity">
    <text evidence="1">Belongs to the FGGY kinase family.</text>
</comment>
<evidence type="ECO:0000313" key="8">
    <source>
        <dbReference type="Proteomes" id="UP000013750"/>
    </source>
</evidence>
<dbReference type="RefSeq" id="WP_010779321.1">
    <property type="nucleotide sequence ID" value="NZ_ASWH01000002.1"/>
</dbReference>
<evidence type="ECO:0000313" key="9">
    <source>
        <dbReference type="Proteomes" id="UP000014160"/>
    </source>
</evidence>
<dbReference type="InterPro" id="IPR018484">
    <property type="entry name" value="FGGY_N"/>
</dbReference>
<feature type="domain" description="Carbohydrate kinase FGGY N-terminal" evidence="4">
    <location>
        <begin position="125"/>
        <end position="214"/>
    </location>
</feature>
<dbReference type="PANTHER" id="PTHR43095:SF5">
    <property type="entry name" value="XYLULOSE KINASE"/>
    <property type="match status" value="1"/>
</dbReference>
<dbReference type="EMBL" id="AJDQ01000004">
    <property type="protein sequence ID" value="EOI57897.1"/>
    <property type="molecule type" value="Genomic_DNA"/>
</dbReference>
<reference evidence="7 9" key="2">
    <citation type="submission" date="2013-03" db="EMBL/GenBank/DDBJ databases">
        <title>The Genome Sequence of Enterococcus gilvus ATCC BAA-350 (PacBio/Illumina hybrid assembly).</title>
        <authorList>
            <consortium name="The Broad Institute Genomics Platform"/>
            <consortium name="The Broad Institute Genome Sequencing Center for Infectious Disease"/>
            <person name="Earl A."/>
            <person name="Russ C."/>
            <person name="Gilmore M."/>
            <person name="Surin D."/>
            <person name="Walker B."/>
            <person name="Young S."/>
            <person name="Zeng Q."/>
            <person name="Gargeya S."/>
            <person name="Fitzgerald M."/>
            <person name="Haas B."/>
            <person name="Abouelleil A."/>
            <person name="Allen A.W."/>
            <person name="Alvarado L."/>
            <person name="Arachchi H.M."/>
            <person name="Berlin A.M."/>
            <person name="Chapman S.B."/>
            <person name="Gainer-Dewar J."/>
            <person name="Goldberg J."/>
            <person name="Griggs A."/>
            <person name="Gujja S."/>
            <person name="Hansen M."/>
            <person name="Howarth C."/>
            <person name="Imamovic A."/>
            <person name="Ireland A."/>
            <person name="Larimer J."/>
            <person name="McCowan C."/>
            <person name="Murphy C."/>
            <person name="Pearson M."/>
            <person name="Poon T.W."/>
            <person name="Priest M."/>
            <person name="Roberts A."/>
            <person name="Saif S."/>
            <person name="Shea T."/>
            <person name="Sisk P."/>
            <person name="Sykes S."/>
            <person name="Wortman J."/>
            <person name="Nusbaum C."/>
            <person name="Birren B."/>
        </authorList>
    </citation>
    <scope>NUCLEOTIDE SEQUENCE [LARGE SCALE GENOMIC DNA]</scope>
    <source>
        <strain evidence="7 9">ATCC BAA-350</strain>
    </source>
</reference>
<feature type="domain" description="Carbohydrate kinase FGGY C-terminal" evidence="5">
    <location>
        <begin position="255"/>
        <end position="418"/>
    </location>
</feature>
<dbReference type="AlphaFoldDB" id="R2Y693"/>
<dbReference type="InterPro" id="IPR043129">
    <property type="entry name" value="ATPase_NBD"/>
</dbReference>
<dbReference type="Proteomes" id="UP000014160">
    <property type="component" value="Unassembled WGS sequence"/>
</dbReference>
<keyword evidence="9" id="KW-1185">Reference proteome</keyword>
<keyword evidence="2" id="KW-0808">Transferase</keyword>
<dbReference type="Pfam" id="PF00370">
    <property type="entry name" value="FGGY_N"/>
    <property type="match status" value="2"/>
</dbReference>
<name>R2Y693_9ENTE</name>
<evidence type="ECO:0000256" key="1">
    <source>
        <dbReference type="ARBA" id="ARBA00009156"/>
    </source>
</evidence>
<dbReference type="PIRSF" id="PIRSF000538">
    <property type="entry name" value="GlpK"/>
    <property type="match status" value="1"/>
</dbReference>
<dbReference type="HOGENOM" id="CLU_009281_3_4_9"/>
<dbReference type="EMBL" id="ASWH01000002">
    <property type="protein sequence ID" value="EOW79349.1"/>
    <property type="molecule type" value="Genomic_DNA"/>
</dbReference>
<sequence>MGKYILSIDQGTQSTKISVFDFEGNELCSAKHPLQAMVTAPGGIAEQHEDIYESIVETMQELMERFTGDPKEIIGIGLGSIRFDRVLMKKDGTLAEPIQTWMDERIGYPYQGTNPEVAYLSADTGYLTVRMTGNFVDTFSNYAGAWPIDPEKWDWSDNPDLFDYFGMPRDMLLELKMPGDVLGTLLPEEAARMNVPAHLPIIATANDKAVEALGAGLIDEDTVLISLGTYIAGMIANEYTPFDPELPYWSNPASIPNVFLNESGGIRRGMWMVSWFINDILAKPWQKEALSLETIPEELMNQAGLDVPAGSDGLMTVLDWLPHQQALYRKGTILGFDERHTNAHIYRSILEAIAYTMKLNVDAMLDRQKITRSKLVITGGGSNSDLFMQIFADVFNLPATRNVINGAASLGAALNVAVGLGVYPDYETAIEKMVRQADTFEPNAENADVYQTAVKNYASIRDITDQYYKTANEVTEGAFTE</sequence>
<dbReference type="OrthoDB" id="9805576at2"/>
<evidence type="ECO:0000259" key="4">
    <source>
        <dbReference type="Pfam" id="PF00370"/>
    </source>
</evidence>
<keyword evidence="3" id="KW-0418">Kinase</keyword>
<evidence type="ECO:0000256" key="2">
    <source>
        <dbReference type="ARBA" id="ARBA00022679"/>
    </source>
</evidence>
<comment type="caution">
    <text evidence="6">The sequence shown here is derived from an EMBL/GenBank/DDBJ whole genome shotgun (WGS) entry which is preliminary data.</text>
</comment>
<dbReference type="InterPro" id="IPR018485">
    <property type="entry name" value="FGGY_C"/>
</dbReference>
<dbReference type="InterPro" id="IPR050406">
    <property type="entry name" value="FGGY_Carb_Kinase"/>
</dbReference>
<protein>
    <recommendedName>
        <fullName evidence="10">Sugar kinase</fullName>
    </recommendedName>
</protein>
<dbReference type="SUPFAM" id="SSF53067">
    <property type="entry name" value="Actin-like ATPase domain"/>
    <property type="match status" value="2"/>
</dbReference>
<dbReference type="PATRIC" id="fig|1158614.3.peg.901"/>
<gene>
    <name evidence="7" type="ORF">I592_03489</name>
    <name evidence="6" type="ORF">UKC_00872</name>
</gene>
<dbReference type="PANTHER" id="PTHR43095">
    <property type="entry name" value="SUGAR KINASE"/>
    <property type="match status" value="1"/>
</dbReference>
<dbReference type="CDD" id="cd07779">
    <property type="entry name" value="ASKHA_NBD_FGGY_YgcE-like"/>
    <property type="match status" value="1"/>
</dbReference>
<evidence type="ECO:0000313" key="7">
    <source>
        <dbReference type="EMBL" id="EOW79349.1"/>
    </source>
</evidence>
<dbReference type="eggNOG" id="COG1070">
    <property type="taxonomic scope" value="Bacteria"/>
</dbReference>
<dbReference type="Proteomes" id="UP000013750">
    <property type="component" value="Unassembled WGS sequence"/>
</dbReference>
<dbReference type="GO" id="GO:0005975">
    <property type="term" value="P:carbohydrate metabolic process"/>
    <property type="evidence" value="ECO:0007669"/>
    <property type="project" value="InterPro"/>
</dbReference>